<organism evidence="1 2">
    <name type="scientific">Papaver somniferum</name>
    <name type="common">Opium poppy</name>
    <dbReference type="NCBI Taxonomy" id="3469"/>
    <lineage>
        <taxon>Eukaryota</taxon>
        <taxon>Viridiplantae</taxon>
        <taxon>Streptophyta</taxon>
        <taxon>Embryophyta</taxon>
        <taxon>Tracheophyta</taxon>
        <taxon>Spermatophyta</taxon>
        <taxon>Magnoliopsida</taxon>
        <taxon>Ranunculales</taxon>
        <taxon>Papaveraceae</taxon>
        <taxon>Papaveroideae</taxon>
        <taxon>Papaver</taxon>
    </lineage>
</organism>
<proteinExistence type="predicted"/>
<accession>A0A4Y7IME7</accession>
<dbReference type="Gramene" id="RZC48960">
    <property type="protein sequence ID" value="RZC48960"/>
    <property type="gene ID" value="C5167_017388"/>
</dbReference>
<dbReference type="AlphaFoldDB" id="A0A4Y7IME7"/>
<dbReference type="Proteomes" id="UP000316621">
    <property type="component" value="Chromosome 2"/>
</dbReference>
<gene>
    <name evidence="1" type="ORF">C5167_017388</name>
</gene>
<evidence type="ECO:0000313" key="2">
    <source>
        <dbReference type="Proteomes" id="UP000316621"/>
    </source>
</evidence>
<reference evidence="1 2" key="1">
    <citation type="journal article" date="2018" name="Science">
        <title>The opium poppy genome and morphinan production.</title>
        <authorList>
            <person name="Guo L."/>
            <person name="Winzer T."/>
            <person name="Yang X."/>
            <person name="Li Y."/>
            <person name="Ning Z."/>
            <person name="He Z."/>
            <person name="Teodor R."/>
            <person name="Lu Y."/>
            <person name="Bowser T.A."/>
            <person name="Graham I.A."/>
            <person name="Ye K."/>
        </authorList>
    </citation>
    <scope>NUCLEOTIDE SEQUENCE [LARGE SCALE GENOMIC DNA]</scope>
    <source>
        <strain evidence="2">cv. HN1</strain>
        <tissue evidence="1">Leaves</tissue>
    </source>
</reference>
<keyword evidence="2" id="KW-1185">Reference proteome</keyword>
<protein>
    <submittedName>
        <fullName evidence="1">Uncharacterized protein</fullName>
    </submittedName>
</protein>
<sequence>MEQVEVVADSAKPVGPVKIVDCGEVPENKTDDVVAKKGIPGKQDTVCLVCISTLEKPIMNPFAVFESVDFVQQKK</sequence>
<name>A0A4Y7IME7_PAPSO</name>
<dbReference type="EMBL" id="CM010716">
    <property type="protein sequence ID" value="RZC48960.1"/>
    <property type="molecule type" value="Genomic_DNA"/>
</dbReference>
<evidence type="ECO:0000313" key="1">
    <source>
        <dbReference type="EMBL" id="RZC48960.1"/>
    </source>
</evidence>